<dbReference type="Pfam" id="PF00512">
    <property type="entry name" value="HisKA"/>
    <property type="match status" value="1"/>
</dbReference>
<dbReference type="AlphaFoldDB" id="A0A174N2J4"/>
<gene>
    <name evidence="8" type="primary">evgS_8</name>
    <name evidence="9" type="synonym">evgS_1</name>
    <name evidence="9" type="ORF">BFLFYP10_01474</name>
    <name evidence="8" type="ORF">ERS852461_02495</name>
</gene>
<comment type="catalytic activity">
    <reaction evidence="1">
        <text>ATP + protein L-histidine = ADP + protein N-phospho-L-histidine.</text>
        <dbReference type="EC" id="2.7.13.3"/>
    </reaction>
</comment>
<accession>A0A174N2J4</accession>
<dbReference type="Proteomes" id="UP000095606">
    <property type="component" value="Unassembled WGS sequence"/>
</dbReference>
<evidence type="ECO:0000313" key="8">
    <source>
        <dbReference type="EMBL" id="CUP40315.1"/>
    </source>
</evidence>
<evidence type="ECO:0000313" key="10">
    <source>
        <dbReference type="Proteomes" id="UP000095606"/>
    </source>
</evidence>
<dbReference type="EC" id="2.7.13.3" evidence="2"/>
<dbReference type="PANTHER" id="PTHR43711">
    <property type="entry name" value="TWO-COMPONENT HISTIDINE KINASE"/>
    <property type="match status" value="1"/>
</dbReference>
<evidence type="ECO:0000259" key="7">
    <source>
        <dbReference type="PROSITE" id="PS50109"/>
    </source>
</evidence>
<reference evidence="9" key="2">
    <citation type="submission" date="2019-11" db="EMBL/GenBank/DDBJ databases">
        <authorList>
            <person name="Feng L."/>
        </authorList>
    </citation>
    <scope>NUCLEOTIDE SEQUENCE</scope>
    <source>
        <strain evidence="9">BfaecisLFYP10</strain>
    </source>
</reference>
<dbReference type="PRINTS" id="PR00344">
    <property type="entry name" value="BCTRLSENSOR"/>
</dbReference>
<dbReference type="InterPro" id="IPR036890">
    <property type="entry name" value="HATPase_C_sf"/>
</dbReference>
<dbReference type="InterPro" id="IPR003594">
    <property type="entry name" value="HATPase_dom"/>
</dbReference>
<dbReference type="InterPro" id="IPR005467">
    <property type="entry name" value="His_kinase_dom"/>
</dbReference>
<keyword evidence="5 8" id="KW-0418">Kinase</keyword>
<dbReference type="PANTHER" id="PTHR43711:SF31">
    <property type="entry name" value="HISTIDINE KINASE"/>
    <property type="match status" value="1"/>
</dbReference>
<dbReference type="InterPro" id="IPR050736">
    <property type="entry name" value="Sensor_HK_Regulatory"/>
</dbReference>
<name>A0A174N2J4_9BACE</name>
<dbReference type="SMART" id="SM00387">
    <property type="entry name" value="HATPase_c"/>
    <property type="match status" value="1"/>
</dbReference>
<evidence type="ECO:0000256" key="4">
    <source>
        <dbReference type="ARBA" id="ARBA00022679"/>
    </source>
</evidence>
<dbReference type="EMBL" id="CZAE01000011">
    <property type="protein sequence ID" value="CUP40315.1"/>
    <property type="molecule type" value="Genomic_DNA"/>
</dbReference>
<organism evidence="8 10">
    <name type="scientific">Bacteroides faecis</name>
    <dbReference type="NCBI Taxonomy" id="674529"/>
    <lineage>
        <taxon>Bacteria</taxon>
        <taxon>Pseudomonadati</taxon>
        <taxon>Bacteroidota</taxon>
        <taxon>Bacteroidia</taxon>
        <taxon>Bacteroidales</taxon>
        <taxon>Bacteroidaceae</taxon>
        <taxon>Bacteroides</taxon>
    </lineage>
</organism>
<reference evidence="8 10" key="1">
    <citation type="submission" date="2015-09" db="EMBL/GenBank/DDBJ databases">
        <authorList>
            <consortium name="Pathogen Informatics"/>
        </authorList>
    </citation>
    <scope>NUCLEOTIDE SEQUENCE [LARGE SCALE GENOMIC DNA]</scope>
    <source>
        <strain evidence="8 10">2789STDY5834846</strain>
    </source>
</reference>
<dbReference type="Pfam" id="PF02518">
    <property type="entry name" value="HATPase_c"/>
    <property type="match status" value="1"/>
</dbReference>
<dbReference type="InterPro" id="IPR003661">
    <property type="entry name" value="HisK_dim/P_dom"/>
</dbReference>
<evidence type="ECO:0000256" key="2">
    <source>
        <dbReference type="ARBA" id="ARBA00012438"/>
    </source>
</evidence>
<dbReference type="PROSITE" id="PS50109">
    <property type="entry name" value="HIS_KIN"/>
    <property type="match status" value="1"/>
</dbReference>
<accession>A0A6N2TXY4</accession>
<dbReference type="Gene3D" id="3.30.565.10">
    <property type="entry name" value="Histidine kinase-like ATPase, C-terminal domain"/>
    <property type="match status" value="1"/>
</dbReference>
<protein>
    <recommendedName>
        <fullName evidence="2">histidine kinase</fullName>
        <ecNumber evidence="2">2.7.13.3</ecNumber>
    </recommendedName>
</protein>
<evidence type="ECO:0000256" key="3">
    <source>
        <dbReference type="ARBA" id="ARBA00022553"/>
    </source>
</evidence>
<dbReference type="Gene3D" id="1.10.287.130">
    <property type="match status" value="1"/>
</dbReference>
<dbReference type="InterPro" id="IPR004358">
    <property type="entry name" value="Sig_transdc_His_kin-like_C"/>
</dbReference>
<sequence length="210" mass="23806">MGLKIVGFASLLVESDSKEERREYINIMQENTDLLLQLISDILDLSKIEAGTLEFTMDHLNVKSFCEDIMRNYDIKEDKAVPVLLASNLPDYCIYTDKKRLMQVITNFINNALKFTSEGQILLEYHLNENSQTIEFSVTDTGMGIAPDKKEHVFECFVKLNSFSKGTGLGLSICRSIIDHLGSHIGVESEQGAGSRFRFTHLYNIKDEIL</sequence>
<dbReference type="SUPFAM" id="SSF55874">
    <property type="entry name" value="ATPase domain of HSP90 chaperone/DNA topoisomerase II/histidine kinase"/>
    <property type="match status" value="1"/>
</dbReference>
<dbReference type="GO" id="GO:0000155">
    <property type="term" value="F:phosphorelay sensor kinase activity"/>
    <property type="evidence" value="ECO:0007669"/>
    <property type="project" value="InterPro"/>
</dbReference>
<proteinExistence type="predicted"/>
<keyword evidence="6" id="KW-0902">Two-component regulatory system</keyword>
<keyword evidence="4 8" id="KW-0808">Transferase</keyword>
<evidence type="ECO:0000313" key="9">
    <source>
        <dbReference type="EMBL" id="VYT08981.1"/>
    </source>
</evidence>
<dbReference type="EMBL" id="CACRSZ010000038">
    <property type="protein sequence ID" value="VYT08981.1"/>
    <property type="molecule type" value="Genomic_DNA"/>
</dbReference>
<evidence type="ECO:0000256" key="1">
    <source>
        <dbReference type="ARBA" id="ARBA00000085"/>
    </source>
</evidence>
<evidence type="ECO:0000256" key="5">
    <source>
        <dbReference type="ARBA" id="ARBA00022777"/>
    </source>
</evidence>
<dbReference type="SUPFAM" id="SSF47384">
    <property type="entry name" value="Homodimeric domain of signal transducing histidine kinase"/>
    <property type="match status" value="1"/>
</dbReference>
<evidence type="ECO:0000256" key="6">
    <source>
        <dbReference type="ARBA" id="ARBA00023012"/>
    </source>
</evidence>
<feature type="domain" description="Histidine kinase" evidence="7">
    <location>
        <begin position="5"/>
        <end position="205"/>
    </location>
</feature>
<dbReference type="CDD" id="cd00082">
    <property type="entry name" value="HisKA"/>
    <property type="match status" value="1"/>
</dbReference>
<keyword evidence="3" id="KW-0597">Phosphoprotein</keyword>
<dbReference type="InterPro" id="IPR036097">
    <property type="entry name" value="HisK_dim/P_sf"/>
</dbReference>